<name>A0A098M4D5_9BACL</name>
<proteinExistence type="predicted"/>
<dbReference type="InterPro" id="IPR013783">
    <property type="entry name" value="Ig-like_fold"/>
</dbReference>
<protein>
    <submittedName>
        <fullName evidence="1">Uncharacterized protein</fullName>
    </submittedName>
</protein>
<dbReference type="eggNOG" id="COG3291">
    <property type="taxonomic scope" value="Bacteria"/>
</dbReference>
<organism evidence="1 2">
    <name type="scientific">Paenibacillus wynnii</name>
    <dbReference type="NCBI Taxonomy" id="268407"/>
    <lineage>
        <taxon>Bacteria</taxon>
        <taxon>Bacillati</taxon>
        <taxon>Bacillota</taxon>
        <taxon>Bacilli</taxon>
        <taxon>Bacillales</taxon>
        <taxon>Paenibacillaceae</taxon>
        <taxon>Paenibacillus</taxon>
    </lineage>
</organism>
<dbReference type="NCBIfam" id="NF047446">
    <property type="entry name" value="barrel_OmpL47"/>
    <property type="match status" value="1"/>
</dbReference>
<evidence type="ECO:0000313" key="2">
    <source>
        <dbReference type="Proteomes" id="UP000029734"/>
    </source>
</evidence>
<evidence type="ECO:0000313" key="1">
    <source>
        <dbReference type="EMBL" id="KGE17414.1"/>
    </source>
</evidence>
<dbReference type="InterPro" id="IPR058094">
    <property type="entry name" value="Ig-like_OmpL47-like"/>
</dbReference>
<dbReference type="AlphaFoldDB" id="A0A098M4D5"/>
<keyword evidence="2" id="KW-1185">Reference proteome</keyword>
<dbReference type="RefSeq" id="WP_036656263.1">
    <property type="nucleotide sequence ID" value="NZ_JQCR01000003.1"/>
</dbReference>
<dbReference type="Gene3D" id="2.60.40.10">
    <property type="entry name" value="Immunoglobulins"/>
    <property type="match status" value="1"/>
</dbReference>
<dbReference type="EMBL" id="JQCR01000003">
    <property type="protein sequence ID" value="KGE17414.1"/>
    <property type="molecule type" value="Genomic_DNA"/>
</dbReference>
<dbReference type="OrthoDB" id="340819at2"/>
<dbReference type="Proteomes" id="UP000029734">
    <property type="component" value="Unassembled WGS sequence"/>
</dbReference>
<gene>
    <name evidence="1" type="ORF">PWYN_22670</name>
</gene>
<comment type="caution">
    <text evidence="1">The sequence shown here is derived from an EMBL/GenBank/DDBJ whole genome shotgun (WGS) entry which is preliminary data.</text>
</comment>
<accession>A0A098M4D5</accession>
<reference evidence="1 2" key="1">
    <citation type="submission" date="2014-08" db="EMBL/GenBank/DDBJ databases">
        <authorList>
            <person name="den Bakker H.C."/>
        </authorList>
    </citation>
    <scope>NUCLEOTIDE SEQUENCE [LARGE SCALE GENOMIC DNA]</scope>
    <source>
        <strain evidence="1 2">DSM 18334</strain>
    </source>
</reference>
<sequence length="610" mass="67579">MRKWMVTKLVLVFFLMISFLTYLPVSLVHADYPYDTPLPLQGTLTDEYGNPMKGIELSVVSPRILGYSGGYKDLGSAITDENGHFSMEPFSRYFIDDTSYYSAYITFTVKGYPVIRYLGMGTTFSFQFPKLLNHVEGTVTIEGTNFPNPGLPVVAGMRMTKRDLYELSSTITDEHGHYAMDYIPADFKTYDEEGRVIVTSQETKNDRTYDYKTAFPVAPTTIYGYLQLINGDSIDGTIQIDGISQYVGTSGFVINLGDSNKHHVKFTSEGFVPYETELGSGGPYYIQLDFKSFPPNVQAISDRAPDRNGWYNRNVTVSFEASDNNWYQELKVDLPKVITSEGENQVITGSATDEEGLTGYGSIIINLDKTTPITTAIITPATSTNWLNSATMVLSPKDSLSGVSETEYSLDGGQTWKLYTSPTTFVADGHYSVLYRSIDKAGNSEAIKMLTFNLDGTAPTIHMAEPIEGRYRSVGNLVPNFTIEDLVSGVNLTKTLITVDGQKAQNGVPIPLYMLPLGTHSFKIKTADIAGNEATFEVEFVTYSDMDSLRALVQRFTDEGKITSSVANTLQKKLEQNQLKPFISLIEAHRGKAIDNKAAGFLLRDVKALQ</sequence>
<dbReference type="STRING" id="268407.PWYN_22670"/>
<reference evidence="1 2" key="2">
    <citation type="submission" date="2014-10" db="EMBL/GenBank/DDBJ databases">
        <title>Comparative genomics of the Paenibacillus odorifer group.</title>
        <authorList>
            <person name="Tsai Y.-C."/>
            <person name="Martin N."/>
            <person name="Korlach J."/>
            <person name="Wiedmann M."/>
        </authorList>
    </citation>
    <scope>NUCLEOTIDE SEQUENCE [LARGE SCALE GENOMIC DNA]</scope>
    <source>
        <strain evidence="1 2">DSM 18334</strain>
    </source>
</reference>